<comment type="caution">
    <text evidence="4">The sequence shown here is derived from an EMBL/GenBank/DDBJ whole genome shotgun (WGS) entry which is preliminary data.</text>
</comment>
<feature type="region of interest" description="Disordered" evidence="2">
    <location>
        <begin position="1"/>
        <end position="23"/>
    </location>
</feature>
<dbReference type="InterPro" id="IPR050921">
    <property type="entry name" value="T4SS_GSP_E_ATPase"/>
</dbReference>
<organism evidence="4 5">
    <name type="scientific">Nocardiopsis endophytica</name>
    <dbReference type="NCBI Taxonomy" id="3018445"/>
    <lineage>
        <taxon>Bacteria</taxon>
        <taxon>Bacillati</taxon>
        <taxon>Actinomycetota</taxon>
        <taxon>Actinomycetes</taxon>
        <taxon>Streptosporangiales</taxon>
        <taxon>Nocardiopsidaceae</taxon>
        <taxon>Nocardiopsis</taxon>
    </lineage>
</organism>
<name>A0ABT4U495_9ACTN</name>
<evidence type="ECO:0000313" key="5">
    <source>
        <dbReference type="Proteomes" id="UP001527866"/>
    </source>
</evidence>
<accession>A0ABT4U495</accession>
<dbReference type="Gene3D" id="3.40.50.300">
    <property type="entry name" value="P-loop containing nucleotide triphosphate hydrolases"/>
    <property type="match status" value="1"/>
</dbReference>
<dbReference type="InterPro" id="IPR001482">
    <property type="entry name" value="T2SS/T4SS_dom"/>
</dbReference>
<gene>
    <name evidence="4" type="ORF">O4J56_10860</name>
</gene>
<dbReference type="Gene3D" id="3.30.450.380">
    <property type="match status" value="1"/>
</dbReference>
<feature type="domain" description="Bacterial type II secretion system protein E" evidence="3">
    <location>
        <begin position="84"/>
        <end position="366"/>
    </location>
</feature>
<protein>
    <submittedName>
        <fullName evidence="4">CpaF family protein</fullName>
    </submittedName>
</protein>
<dbReference type="PANTHER" id="PTHR30486:SF15">
    <property type="entry name" value="TYPE II_IV SECRETION SYSTEM ATPASE"/>
    <property type="match status" value="1"/>
</dbReference>
<dbReference type="InterPro" id="IPR027417">
    <property type="entry name" value="P-loop_NTPase"/>
</dbReference>
<evidence type="ECO:0000256" key="2">
    <source>
        <dbReference type="SAM" id="MobiDB-lite"/>
    </source>
</evidence>
<comment type="similarity">
    <text evidence="1">Belongs to the GSP E family.</text>
</comment>
<evidence type="ECO:0000256" key="1">
    <source>
        <dbReference type="ARBA" id="ARBA00006611"/>
    </source>
</evidence>
<feature type="compositionally biased region" description="Basic and acidic residues" evidence="2">
    <location>
        <begin position="1"/>
        <end position="22"/>
    </location>
</feature>
<dbReference type="PANTHER" id="PTHR30486">
    <property type="entry name" value="TWITCHING MOTILITY PROTEIN PILT"/>
    <property type="match status" value="1"/>
</dbReference>
<keyword evidence="5" id="KW-1185">Reference proteome</keyword>
<dbReference type="SUPFAM" id="SSF52540">
    <property type="entry name" value="P-loop containing nucleoside triphosphate hydrolases"/>
    <property type="match status" value="1"/>
</dbReference>
<dbReference type="RefSeq" id="WP_270685599.1">
    <property type="nucleotide sequence ID" value="NZ_JAQFWQ010000024.1"/>
</dbReference>
<dbReference type="Proteomes" id="UP001527866">
    <property type="component" value="Unassembled WGS sequence"/>
</dbReference>
<evidence type="ECO:0000313" key="4">
    <source>
        <dbReference type="EMBL" id="MDA2811137.1"/>
    </source>
</evidence>
<sequence>MALRNRLDETARPTQGTDDRNSVTHWRQRLLTEVNLEDLAKLSMQQRRIRLEKVVGHLLSREGPVLSDRERSALIRRVVDEALGLGVLEPLLADDSVTEIMVNGPDTIYVERAGKVERISTTFASDAQLMQTIDRIVSQVNRRVDESSPMVDARLPSGERVNVIIPPLSLTGATITIRRFPKPFSIRQLAAKGSLDEHTGALLAALVRAHFNVIIAGGTGSGKTTFLNALSAFAPNSERIITIEDSAELQLQQEHVIRLESRPPNMEGAGQVTIRDLVRNSLRMRPDRIIIGEVRGAETLDMLQAMNTGHDGSLATVHANSADDAVYRLLTLASMSEVKIPFEAIQDQINAAVDVIVHLSRYADGSRRVGEIGVVTSSRREQFQLTPVLRFEPQPLDAQGKVNGLFRRFPLPRNIAQRIINAGEVVPSVFTEPEHTVPIGAVK</sequence>
<reference evidence="4 5" key="1">
    <citation type="submission" date="2023-01" db="EMBL/GenBank/DDBJ databases">
        <title>Draft genome sequence of Nocardiopsis sp. RSe5-2 isolated from halophytes.</title>
        <authorList>
            <person name="Duangmal K."/>
            <person name="Chantavorakit T."/>
        </authorList>
    </citation>
    <scope>NUCLEOTIDE SEQUENCE [LARGE SCALE GENOMIC DNA]</scope>
    <source>
        <strain evidence="4 5">RSe5-2</strain>
    </source>
</reference>
<dbReference type="Pfam" id="PF00437">
    <property type="entry name" value="T2SSE"/>
    <property type="match status" value="1"/>
</dbReference>
<dbReference type="CDD" id="cd01130">
    <property type="entry name" value="VirB11-like_ATPase"/>
    <property type="match status" value="1"/>
</dbReference>
<dbReference type="EMBL" id="JAQFWQ010000024">
    <property type="protein sequence ID" value="MDA2811137.1"/>
    <property type="molecule type" value="Genomic_DNA"/>
</dbReference>
<evidence type="ECO:0000259" key="3">
    <source>
        <dbReference type="Pfam" id="PF00437"/>
    </source>
</evidence>
<proteinExistence type="inferred from homology"/>